<comment type="caution">
    <text evidence="2">The sequence shown here is derived from an EMBL/GenBank/DDBJ whole genome shotgun (WGS) entry which is preliminary data.</text>
</comment>
<keyword evidence="1" id="KW-0812">Transmembrane</keyword>
<dbReference type="InterPro" id="IPR047789">
    <property type="entry name" value="CU044_5270-like"/>
</dbReference>
<keyword evidence="3" id="KW-1185">Reference proteome</keyword>
<evidence type="ECO:0000313" key="2">
    <source>
        <dbReference type="EMBL" id="MBP2475171.1"/>
    </source>
</evidence>
<dbReference type="Proteomes" id="UP001519363">
    <property type="component" value="Unassembled WGS sequence"/>
</dbReference>
<evidence type="ECO:0008006" key="4">
    <source>
        <dbReference type="Google" id="ProtNLM"/>
    </source>
</evidence>
<feature type="transmembrane region" description="Helical" evidence="1">
    <location>
        <begin position="59"/>
        <end position="80"/>
    </location>
</feature>
<name>A0ABS5AF18_9PSEU</name>
<keyword evidence="1" id="KW-0472">Membrane</keyword>
<sequence>MTERRVWSEDELDTALAGLHAEPASGPARLAAARAELLAAAGQPVLAPASRPRRQARRWLVAAAVVAAVATGALVVPWGGAAPTADAHGVLAAAAKGTDGDGPLRPGEFRYVQTRSWDAASAVSAEGKPYTYLEETLLEVWIPADENDEWVRRTRITGQRQWTIGVTEAEYRAAGLPIDEPGTVREERARRGEFSAELGGRTPGWHDPTQAWQDALPKDAKGIYDSLRRGRDDREAMGNALTALRSGRLRTEVRGLVYEALRLIPGIRVTDGALDLGGRHGVAIGLSDESFGEEAIVDPVTGRFLGERVVVHKASEYYPKGTVIQHSTVTTARAGQAGIAPTR</sequence>
<accession>A0ABS5AF18</accession>
<dbReference type="NCBIfam" id="NF038083">
    <property type="entry name" value="CU044_5270_fam"/>
    <property type="match status" value="1"/>
</dbReference>
<gene>
    <name evidence="2" type="ORF">JOF53_004043</name>
</gene>
<organism evidence="2 3">
    <name type="scientific">Crossiella equi</name>
    <dbReference type="NCBI Taxonomy" id="130796"/>
    <lineage>
        <taxon>Bacteria</taxon>
        <taxon>Bacillati</taxon>
        <taxon>Actinomycetota</taxon>
        <taxon>Actinomycetes</taxon>
        <taxon>Pseudonocardiales</taxon>
        <taxon>Pseudonocardiaceae</taxon>
        <taxon>Crossiella</taxon>
    </lineage>
</organism>
<dbReference type="RefSeq" id="WP_086787377.1">
    <property type="nucleotide sequence ID" value="NZ_JAGIOO010000001.1"/>
</dbReference>
<dbReference type="EMBL" id="JAGIOO010000001">
    <property type="protein sequence ID" value="MBP2475171.1"/>
    <property type="molecule type" value="Genomic_DNA"/>
</dbReference>
<protein>
    <recommendedName>
        <fullName evidence="4">CU044_5270 family protein</fullName>
    </recommendedName>
</protein>
<proteinExistence type="predicted"/>
<reference evidence="2 3" key="1">
    <citation type="submission" date="2021-03" db="EMBL/GenBank/DDBJ databases">
        <title>Sequencing the genomes of 1000 actinobacteria strains.</title>
        <authorList>
            <person name="Klenk H.-P."/>
        </authorList>
    </citation>
    <scope>NUCLEOTIDE SEQUENCE [LARGE SCALE GENOMIC DNA]</scope>
    <source>
        <strain evidence="2 3">DSM 44580</strain>
    </source>
</reference>
<evidence type="ECO:0000313" key="3">
    <source>
        <dbReference type="Proteomes" id="UP001519363"/>
    </source>
</evidence>
<keyword evidence="1" id="KW-1133">Transmembrane helix</keyword>
<evidence type="ECO:0000256" key="1">
    <source>
        <dbReference type="SAM" id="Phobius"/>
    </source>
</evidence>